<evidence type="ECO:0008006" key="4">
    <source>
        <dbReference type="Google" id="ProtNLM"/>
    </source>
</evidence>
<reference evidence="2" key="1">
    <citation type="submission" date="2021-06" db="EMBL/GenBank/DDBJ databases">
        <title>Comparative genomics, transcriptomics and evolutionary studies reveal genomic signatures of adaptation to plant cell wall in hemibiotrophic fungi.</title>
        <authorList>
            <consortium name="DOE Joint Genome Institute"/>
            <person name="Baroncelli R."/>
            <person name="Diaz J.F."/>
            <person name="Benocci T."/>
            <person name="Peng M."/>
            <person name="Battaglia E."/>
            <person name="Haridas S."/>
            <person name="Andreopoulos W."/>
            <person name="Labutti K."/>
            <person name="Pangilinan J."/>
            <person name="Floch G.L."/>
            <person name="Makela M.R."/>
            <person name="Henrissat B."/>
            <person name="Grigoriev I.V."/>
            <person name="Crouch J.A."/>
            <person name="De Vries R.P."/>
            <person name="Sukno S.A."/>
            <person name="Thon M.R."/>
        </authorList>
    </citation>
    <scope>NUCLEOTIDE SEQUENCE</scope>
    <source>
        <strain evidence="2">CBS 125086</strain>
    </source>
</reference>
<evidence type="ECO:0000256" key="1">
    <source>
        <dbReference type="SAM" id="MobiDB-lite"/>
    </source>
</evidence>
<comment type="caution">
    <text evidence="2">The sequence shown here is derived from an EMBL/GenBank/DDBJ whole genome shotgun (WGS) entry which is preliminary data.</text>
</comment>
<accession>A0AAD8PMB1</accession>
<protein>
    <recommendedName>
        <fullName evidence="4">Fungal N-terminal domain-containing protein</fullName>
    </recommendedName>
</protein>
<sequence>MEATGLAFASASLAETALKLYRFTKKIQNAPNEWERYRELLENFRQLLEAVKGLTDNMDGLDKVVIQRDNRKYGLIDFCMENTILTLNNATSFLNKFESLNKGRVARLKERLSRKGNMLKFVIQDEDVAACIRNIETAMAGLGIAIHAISLARTNDGFNENRLAIGDLTKQLSDALEKIDKRHQESITREKQTPVRYAVETRRRKLQRFLPSSDRQRQTIQAPEISSVVGAVIPHPELRAVETPIMQPGLASVPSHHSEDQGGTTRQTLEENPEALAAAANTSGAANGMHGDEAVDDAVVCVRIPQEASITHVPADKTESTSDAQRLVDFLRNDEAGDEALDDDLDAETTLIKVQSCFVFRFKLSAGDSENDEPLDTAKLRYLCVKTLIPGSQNSNSDGQASQITAQKPCNRFPLCEHIKIDQLDEGKPATELLQSDMGHVIFISDAEGLDPARCVPLFSQIDGSAYIQGCGGAF</sequence>
<keyword evidence="3" id="KW-1185">Reference proteome</keyword>
<feature type="region of interest" description="Disordered" evidence="1">
    <location>
        <begin position="249"/>
        <end position="269"/>
    </location>
</feature>
<dbReference type="GeneID" id="85443445"/>
<gene>
    <name evidence="2" type="ORF">LY79DRAFT_571012</name>
</gene>
<dbReference type="RefSeq" id="XP_060408073.1">
    <property type="nucleotide sequence ID" value="XM_060559205.1"/>
</dbReference>
<dbReference type="AlphaFoldDB" id="A0AAD8PMB1"/>
<evidence type="ECO:0000313" key="2">
    <source>
        <dbReference type="EMBL" id="KAK1569877.1"/>
    </source>
</evidence>
<evidence type="ECO:0000313" key="3">
    <source>
        <dbReference type="Proteomes" id="UP001230504"/>
    </source>
</evidence>
<name>A0AAD8PMB1_9PEZI</name>
<proteinExistence type="predicted"/>
<organism evidence="2 3">
    <name type="scientific">Colletotrichum navitas</name>
    <dbReference type="NCBI Taxonomy" id="681940"/>
    <lineage>
        <taxon>Eukaryota</taxon>
        <taxon>Fungi</taxon>
        <taxon>Dikarya</taxon>
        <taxon>Ascomycota</taxon>
        <taxon>Pezizomycotina</taxon>
        <taxon>Sordariomycetes</taxon>
        <taxon>Hypocreomycetidae</taxon>
        <taxon>Glomerellales</taxon>
        <taxon>Glomerellaceae</taxon>
        <taxon>Colletotrichum</taxon>
        <taxon>Colletotrichum graminicola species complex</taxon>
    </lineage>
</organism>
<dbReference type="Proteomes" id="UP001230504">
    <property type="component" value="Unassembled WGS sequence"/>
</dbReference>
<dbReference type="EMBL" id="JAHLJV010000120">
    <property type="protein sequence ID" value="KAK1569877.1"/>
    <property type="molecule type" value="Genomic_DNA"/>
</dbReference>